<organism evidence="2 3">
    <name type="scientific">Aerophototrophica crusticola</name>
    <dbReference type="NCBI Taxonomy" id="1709002"/>
    <lineage>
        <taxon>Bacteria</taxon>
        <taxon>Pseudomonadati</taxon>
        <taxon>Pseudomonadota</taxon>
        <taxon>Alphaproteobacteria</taxon>
        <taxon>Rhodospirillales</taxon>
        <taxon>Rhodospirillaceae</taxon>
        <taxon>Aerophototrophica</taxon>
    </lineage>
</organism>
<gene>
    <name evidence="2" type="ORF">HHL28_08490</name>
</gene>
<dbReference type="Proteomes" id="UP000501891">
    <property type="component" value="Chromosome"/>
</dbReference>
<evidence type="ECO:0000256" key="1">
    <source>
        <dbReference type="SAM" id="MobiDB-lite"/>
    </source>
</evidence>
<name>A0A858R6X9_9PROT</name>
<keyword evidence="3" id="KW-1185">Reference proteome</keyword>
<sequence>MPADAKTTLLRQIRDLRAGIDPAVLKRAEEAARNTPVARAAGVKPAAPPPDMEPYDKQAARDAVMQFLHARNDRGQFAQRLMDMMKKGDQAAQAYTSADRSAQQSPPKGKRV</sequence>
<reference evidence="2" key="1">
    <citation type="submission" date="2020-04" db="EMBL/GenBank/DDBJ databases">
        <title>A desert anoxygenic phototrophic bacterium fixes CO2 using RubisCO under aerobic conditions.</title>
        <authorList>
            <person name="Tang K."/>
        </authorList>
    </citation>
    <scope>NUCLEOTIDE SEQUENCE [LARGE SCALE GENOMIC DNA]</scope>
    <source>
        <strain evidence="2">MIMtkB3</strain>
    </source>
</reference>
<dbReference type="EMBL" id="CP051775">
    <property type="protein sequence ID" value="QJE73114.1"/>
    <property type="molecule type" value="Genomic_DNA"/>
</dbReference>
<dbReference type="KEGG" id="acru:HHL28_08490"/>
<proteinExistence type="predicted"/>
<feature type="region of interest" description="Disordered" evidence="1">
    <location>
        <begin position="30"/>
        <end position="55"/>
    </location>
</feature>
<feature type="compositionally biased region" description="Polar residues" evidence="1">
    <location>
        <begin position="93"/>
        <end position="106"/>
    </location>
</feature>
<evidence type="ECO:0000313" key="2">
    <source>
        <dbReference type="EMBL" id="QJE73114.1"/>
    </source>
</evidence>
<feature type="region of interest" description="Disordered" evidence="1">
    <location>
        <begin position="87"/>
        <end position="112"/>
    </location>
</feature>
<evidence type="ECO:0000313" key="3">
    <source>
        <dbReference type="Proteomes" id="UP000501891"/>
    </source>
</evidence>
<protein>
    <submittedName>
        <fullName evidence="2">Uncharacterized protein</fullName>
    </submittedName>
</protein>
<accession>A0A858R6X9</accession>
<dbReference type="AlphaFoldDB" id="A0A858R6X9"/>